<dbReference type="OMA" id="AHASETW"/>
<dbReference type="OrthoDB" id="410104at2759"/>
<dbReference type="InterPro" id="IPR036691">
    <property type="entry name" value="Endo/exonu/phosph_ase_sf"/>
</dbReference>
<feature type="domain" description="Reverse transcriptase" evidence="1">
    <location>
        <begin position="456"/>
        <end position="710"/>
    </location>
</feature>
<dbReference type="WBParaSite" id="HCON_00027020-00001">
    <property type="protein sequence ID" value="HCON_00027020-00001"/>
    <property type="gene ID" value="HCON_00027020"/>
</dbReference>
<organism evidence="2 3">
    <name type="scientific">Haemonchus contortus</name>
    <name type="common">Barber pole worm</name>
    <dbReference type="NCBI Taxonomy" id="6289"/>
    <lineage>
        <taxon>Eukaryota</taxon>
        <taxon>Metazoa</taxon>
        <taxon>Ecdysozoa</taxon>
        <taxon>Nematoda</taxon>
        <taxon>Chromadorea</taxon>
        <taxon>Rhabditida</taxon>
        <taxon>Rhabditina</taxon>
        <taxon>Rhabditomorpha</taxon>
        <taxon>Strongyloidea</taxon>
        <taxon>Trichostrongylidae</taxon>
        <taxon>Haemonchus</taxon>
    </lineage>
</organism>
<dbReference type="SUPFAM" id="SSF56672">
    <property type="entry name" value="DNA/RNA polymerases"/>
    <property type="match status" value="1"/>
</dbReference>
<dbReference type="InterPro" id="IPR043128">
    <property type="entry name" value="Rev_trsase/Diguanyl_cyclase"/>
</dbReference>
<dbReference type="CDD" id="cd01650">
    <property type="entry name" value="RT_nLTR_like"/>
    <property type="match status" value="1"/>
</dbReference>
<dbReference type="InterPro" id="IPR000477">
    <property type="entry name" value="RT_dom"/>
</dbReference>
<dbReference type="PANTHER" id="PTHR47027:SF20">
    <property type="entry name" value="REVERSE TRANSCRIPTASE-LIKE PROTEIN WITH RNA-DIRECTED DNA POLYMERASE DOMAIN"/>
    <property type="match status" value="1"/>
</dbReference>
<reference evidence="3" key="1">
    <citation type="submission" date="2020-12" db="UniProtKB">
        <authorList>
            <consortium name="WormBaseParasite"/>
        </authorList>
    </citation>
    <scope>IDENTIFICATION</scope>
    <source>
        <strain evidence="3">MHco3</strain>
    </source>
</reference>
<dbReference type="AlphaFoldDB" id="A0A7I4XY15"/>
<dbReference type="InterPro" id="IPR043502">
    <property type="entry name" value="DNA/RNA_pol_sf"/>
</dbReference>
<protein>
    <submittedName>
        <fullName evidence="3">Reverse transcriptase domain-containing protein</fullName>
    </submittedName>
</protein>
<dbReference type="InterPro" id="IPR005135">
    <property type="entry name" value="Endo/exonuclease/phosphatase"/>
</dbReference>
<keyword evidence="2" id="KW-1185">Reference proteome</keyword>
<name>A0A7I4XY15_HAECO</name>
<dbReference type="Pfam" id="PF00078">
    <property type="entry name" value="RVT_1"/>
    <property type="match status" value="1"/>
</dbReference>
<evidence type="ECO:0000313" key="3">
    <source>
        <dbReference type="WBParaSite" id="HCON_00027020-00001"/>
    </source>
</evidence>
<evidence type="ECO:0000313" key="2">
    <source>
        <dbReference type="Proteomes" id="UP000025227"/>
    </source>
</evidence>
<proteinExistence type="predicted"/>
<accession>A0A7I4XY15</accession>
<sequence length="1090" mass="126556">MAICTFNARTLASEACIEDLMMQARKIKYDVIGLTETRRHRPLHAVFETGEELFLGTCDSRGVGGVGVLVNTHLAINIDSYESLTTRIGRLRLRRCGSIPALTIFVAYAPTSSYEEEELEAFYMDLERLYREVIVGDFNAKIGPRRTAEELHIGTHGVEWNEQGERLSEFIMTTHTIHGNSQFQKPSHLRWTWESPGGQFHNEIDHIIFNRRFCLTDVAVVPKFYTGSDHRLLLARFRFSTSINWDHFASLASKWEDSVIDNIDEEYNRLVEHLHDSATKAESLQEVKRRLSSKTLELIRQRGIARATGNYQQTSELAKLCRKAIKEYLKERRAAVMDEAAEAGKGIRKARRSFANYKTKMTSLRRPDGTVTASRRAMDKVIYDFYSDLFDSHVYLPTHHLRRDEYIAPSVLPSAIRHAITSMKNCTAPGPDRIKPEHLKSMPPVVIKTLARLFTRYLSECKVPTSWKTSNTVLLYKKGDPDDIGNHRPICLLSVIYKLFTRVILNRIGRTLDEGQPCEQAGFRRGFSTIDHIHTLTRLIEVSREYKMPLCLTFIDLKKASDTVETEAVIEALGNQGVPTQYIRMLRELYDNFTTRISPFYKEVIVNVKRGVRQGDTISPKLFSAALENTMRHLEWEDLGVKVDGRFLHHLRFADDIVLITPNIEQAERMLAEFDSACGKIGLRLNLTKTMFMRNGLVPDAPFTLNGTNISECSSYVYLGREVNMMNDLAPELCRRKRAAWGAFKNIEGVVKKTKNIRLRAHLFDTAVLPALTYPRRPGLYESRMSMLSALFNALWKGPCSEFPYTRKCRRESGVPSSVTERRIRDAVDYAKKSKIRWAGHVMRYSDDRWARAVTDWIPRDIKRTPGRPPTRWSDFFTKALNERNVEPRVPEARTIHWTTLARDRDEWRRYWRPLEEVDDQRDDSYGAHASETWTLRKLDEHAVSVAQRALERTMLGISLYTQVQKGIRNSELRQRTKIRDAVDHAKKSKIRWAGHVMRYSDDRWTRAVTDWIPRDIKRTPGRPPTRWSDFFTRALNERNVEPRVPEARTIHWTTLARDRDEWRRYWRPLEEVDDQRDDRCDRCDTEFFP</sequence>
<dbReference type="Proteomes" id="UP000025227">
    <property type="component" value="Unplaced"/>
</dbReference>
<dbReference type="Gene3D" id="3.60.10.10">
    <property type="entry name" value="Endonuclease/exonuclease/phosphatase"/>
    <property type="match status" value="1"/>
</dbReference>
<dbReference type="PROSITE" id="PS50878">
    <property type="entry name" value="RT_POL"/>
    <property type="match status" value="1"/>
</dbReference>
<dbReference type="Pfam" id="PF03372">
    <property type="entry name" value="Exo_endo_phos"/>
    <property type="match status" value="1"/>
</dbReference>
<dbReference type="Gene3D" id="3.30.70.270">
    <property type="match status" value="1"/>
</dbReference>
<dbReference type="GO" id="GO:0003824">
    <property type="term" value="F:catalytic activity"/>
    <property type="evidence" value="ECO:0007669"/>
    <property type="project" value="InterPro"/>
</dbReference>
<evidence type="ECO:0000259" key="1">
    <source>
        <dbReference type="PROSITE" id="PS50878"/>
    </source>
</evidence>
<dbReference type="SUPFAM" id="SSF56219">
    <property type="entry name" value="DNase I-like"/>
    <property type="match status" value="1"/>
</dbReference>
<dbReference type="PANTHER" id="PTHR47027">
    <property type="entry name" value="REVERSE TRANSCRIPTASE DOMAIN-CONTAINING PROTEIN"/>
    <property type="match status" value="1"/>
</dbReference>